<dbReference type="EMBL" id="AK376006">
    <property type="protein sequence ID" value="BAK07201.1"/>
    <property type="molecule type" value="mRNA"/>
</dbReference>
<accession>F2EIM9</accession>
<name>F2EIM9_HORVV</name>
<organism evidence="1">
    <name type="scientific">Hordeum vulgare subsp. vulgare</name>
    <name type="common">Domesticated barley</name>
    <dbReference type="NCBI Taxonomy" id="112509"/>
    <lineage>
        <taxon>Eukaryota</taxon>
        <taxon>Viridiplantae</taxon>
        <taxon>Streptophyta</taxon>
        <taxon>Embryophyta</taxon>
        <taxon>Tracheophyta</taxon>
        <taxon>Spermatophyta</taxon>
        <taxon>Magnoliopsida</taxon>
        <taxon>Liliopsida</taxon>
        <taxon>Poales</taxon>
        <taxon>Poaceae</taxon>
        <taxon>BOP clade</taxon>
        <taxon>Pooideae</taxon>
        <taxon>Triticodae</taxon>
        <taxon>Triticeae</taxon>
        <taxon>Hordeinae</taxon>
        <taxon>Hordeum</taxon>
    </lineage>
</organism>
<protein>
    <submittedName>
        <fullName evidence="1">Predicted protein</fullName>
    </submittedName>
</protein>
<dbReference type="AlphaFoldDB" id="F2EIM9"/>
<sequence>MPIDQNKEEPHQIRRPKQLVLRPCVHSPVPASHGGLEEERPALCASRAARRRFMRGVEGRGGEGVLEHGHGVRRVREARRVQSCLPCPRQERRPVQRGLHLAGVRVPVSTLPLASRIGLVAARLVASSVRRQLSTSA</sequence>
<reference evidence="1" key="1">
    <citation type="journal article" date="2011" name="Plant Physiol.">
        <title>Comprehensive sequence analysis of 24,783 barley full-length cDNAs derived from 12 clone libraries.</title>
        <authorList>
            <person name="Matsumoto T."/>
            <person name="Tanaka T."/>
            <person name="Sakai H."/>
            <person name="Amano N."/>
            <person name="Kanamori H."/>
            <person name="Kurita K."/>
            <person name="Kikuta A."/>
            <person name="Kamiya K."/>
            <person name="Yamamoto M."/>
            <person name="Ikawa H."/>
            <person name="Fujii N."/>
            <person name="Hori K."/>
            <person name="Itoh T."/>
            <person name="Sato K."/>
        </authorList>
    </citation>
    <scope>NUCLEOTIDE SEQUENCE</scope>
    <source>
        <tissue evidence="1">Flower</tissue>
    </source>
</reference>
<evidence type="ECO:0000313" key="1">
    <source>
        <dbReference type="EMBL" id="BAK07201.1"/>
    </source>
</evidence>
<proteinExistence type="evidence at transcript level"/>